<name>A0AAC8Q1U3_9BACT</name>
<dbReference type="EMBL" id="CP011509">
    <property type="protein sequence ID" value="AKI99439.1"/>
    <property type="molecule type" value="Genomic_DNA"/>
</dbReference>
<dbReference type="Proteomes" id="UP000035579">
    <property type="component" value="Chromosome"/>
</dbReference>
<proteinExistence type="predicted"/>
<sequence>MKKNLRRLVCLVGGATLFGLGCGGAPEEMTAEAEQQPSAEPERGVRQQAVYMVCWGDLGLYSAPSTSSILIKTLHYGNHFDTNSQVFWSNGEYWVRGYPTCPSGYTCSNIGDMYVRWAGLC</sequence>
<accession>A0AAC8Q1U3</accession>
<gene>
    <name evidence="1" type="ORF">AA314_01066</name>
    <name evidence="2" type="ORF">ATI61_109357</name>
</gene>
<evidence type="ECO:0000313" key="2">
    <source>
        <dbReference type="EMBL" id="REG28015.1"/>
    </source>
</evidence>
<dbReference type="KEGG" id="age:AA314_01066"/>
<dbReference type="PROSITE" id="PS51257">
    <property type="entry name" value="PROKAR_LIPOPROTEIN"/>
    <property type="match status" value="1"/>
</dbReference>
<evidence type="ECO:0000313" key="3">
    <source>
        <dbReference type="Proteomes" id="UP000035579"/>
    </source>
</evidence>
<evidence type="ECO:0000313" key="1">
    <source>
        <dbReference type="EMBL" id="AKI99439.1"/>
    </source>
</evidence>
<reference evidence="1 3" key="1">
    <citation type="submission" date="2015-05" db="EMBL/GenBank/DDBJ databases">
        <title>Genome assembly of Archangium gephyra DSM 2261.</title>
        <authorList>
            <person name="Sharma G."/>
            <person name="Subramanian S."/>
        </authorList>
    </citation>
    <scope>NUCLEOTIDE SEQUENCE [LARGE SCALE GENOMIC DNA]</scope>
    <source>
        <strain evidence="1 3">DSM 2261</strain>
    </source>
</reference>
<evidence type="ECO:0000313" key="4">
    <source>
        <dbReference type="Proteomes" id="UP000256345"/>
    </source>
</evidence>
<dbReference type="AlphaFoldDB" id="A0AAC8Q1U3"/>
<reference evidence="2 4" key="2">
    <citation type="submission" date="2018-08" db="EMBL/GenBank/DDBJ databases">
        <title>Genomic Encyclopedia of Archaeal and Bacterial Type Strains, Phase II (KMG-II): from individual species to whole genera.</title>
        <authorList>
            <person name="Goeker M."/>
        </authorList>
    </citation>
    <scope>NUCLEOTIDE SEQUENCE [LARGE SCALE GENOMIC DNA]</scope>
    <source>
        <strain evidence="2 4">DSM 2261</strain>
    </source>
</reference>
<organism evidence="1 3">
    <name type="scientific">Archangium gephyra</name>
    <dbReference type="NCBI Taxonomy" id="48"/>
    <lineage>
        <taxon>Bacteria</taxon>
        <taxon>Pseudomonadati</taxon>
        <taxon>Myxococcota</taxon>
        <taxon>Myxococcia</taxon>
        <taxon>Myxococcales</taxon>
        <taxon>Cystobacterineae</taxon>
        <taxon>Archangiaceae</taxon>
        <taxon>Archangium</taxon>
    </lineage>
</organism>
<dbReference type="Proteomes" id="UP000256345">
    <property type="component" value="Unassembled WGS sequence"/>
</dbReference>
<dbReference type="EMBL" id="QUMU01000009">
    <property type="protein sequence ID" value="REG28015.1"/>
    <property type="molecule type" value="Genomic_DNA"/>
</dbReference>
<protein>
    <submittedName>
        <fullName evidence="1">Uncharacterized protein</fullName>
    </submittedName>
</protein>
<dbReference type="RefSeq" id="WP_047854545.1">
    <property type="nucleotide sequence ID" value="NZ_CP011509.1"/>
</dbReference>
<keyword evidence="4" id="KW-1185">Reference proteome</keyword>